<keyword evidence="1" id="KW-1133">Transmembrane helix</keyword>
<comment type="caution">
    <text evidence="2">The sequence shown here is derived from an EMBL/GenBank/DDBJ whole genome shotgun (WGS) entry which is preliminary data.</text>
</comment>
<keyword evidence="1" id="KW-0812">Transmembrane</keyword>
<evidence type="ECO:0000313" key="3">
    <source>
        <dbReference type="Proteomes" id="UP000320085"/>
    </source>
</evidence>
<evidence type="ECO:0000256" key="1">
    <source>
        <dbReference type="SAM" id="Phobius"/>
    </source>
</evidence>
<keyword evidence="1" id="KW-0472">Membrane</keyword>
<dbReference type="RefSeq" id="WP_141824358.1">
    <property type="nucleotide sequence ID" value="NZ_BAAAQC010000009.1"/>
</dbReference>
<feature type="transmembrane region" description="Helical" evidence="1">
    <location>
        <begin position="212"/>
        <end position="232"/>
    </location>
</feature>
<protein>
    <submittedName>
        <fullName evidence="2">Uncharacterized protein</fullName>
    </submittedName>
</protein>
<gene>
    <name evidence="2" type="ORF">FHX52_4316</name>
</gene>
<feature type="transmembrane region" description="Helical" evidence="1">
    <location>
        <begin position="102"/>
        <end position="127"/>
    </location>
</feature>
<feature type="transmembrane region" description="Helical" evidence="1">
    <location>
        <begin position="73"/>
        <end position="90"/>
    </location>
</feature>
<feature type="transmembrane region" description="Helical" evidence="1">
    <location>
        <begin position="25"/>
        <end position="42"/>
    </location>
</feature>
<dbReference type="AlphaFoldDB" id="A0A543PLY6"/>
<feature type="transmembrane region" description="Helical" evidence="1">
    <location>
        <begin position="339"/>
        <end position="358"/>
    </location>
</feature>
<feature type="transmembrane region" description="Helical" evidence="1">
    <location>
        <begin position="238"/>
        <end position="259"/>
    </location>
</feature>
<organism evidence="2 3">
    <name type="scientific">Humibacillus xanthopallidus</name>
    <dbReference type="NCBI Taxonomy" id="412689"/>
    <lineage>
        <taxon>Bacteria</taxon>
        <taxon>Bacillati</taxon>
        <taxon>Actinomycetota</taxon>
        <taxon>Actinomycetes</taxon>
        <taxon>Micrococcales</taxon>
        <taxon>Intrasporangiaceae</taxon>
        <taxon>Humibacillus</taxon>
    </lineage>
</organism>
<proteinExistence type="predicted"/>
<name>A0A543PLY6_9MICO</name>
<reference evidence="2 3" key="1">
    <citation type="submission" date="2019-06" db="EMBL/GenBank/DDBJ databases">
        <title>Sequencing the genomes of 1000 actinobacteria strains.</title>
        <authorList>
            <person name="Klenk H.-P."/>
        </authorList>
    </citation>
    <scope>NUCLEOTIDE SEQUENCE [LARGE SCALE GENOMIC DNA]</scope>
    <source>
        <strain evidence="2 3">DSM 21776</strain>
    </source>
</reference>
<sequence length="380" mass="39698">MTTPPTTSTSSTASHPADARPVRRAAVPWATVLPLAVALAYADGFWVTSLRGAVGAVGRGQGPFATWWRESSVLIPVYVCAVIGALALALEWSRLRGRSRPSLAVVGLLVVVAGTLVGVAAIAAGAASDYHVQSEQVQMMASMRGDCRADCIERLRHDTLWLQVRATGLGAALLLVTNLGVLSWVTMFRGGRLDAVRWGRPPRAAADGHVELRRLLALALVGSALIHVLVVPEHVDEWLAAGLFFIALAAAQLAAAGLVMRRPGRVVLLLVIAGSLATLLLWVWTRLWGLPIGPGAGVPEPVGVPDVCAGVLELVGLGLAMVLLRAAPAVRTRDRGPEHLSRLAVVAVLAVLVMGVAATQPGWFDVVQTSSMADSGTTGG</sequence>
<feature type="transmembrane region" description="Helical" evidence="1">
    <location>
        <begin position="169"/>
        <end position="191"/>
    </location>
</feature>
<dbReference type="Proteomes" id="UP000320085">
    <property type="component" value="Unassembled WGS sequence"/>
</dbReference>
<dbReference type="EMBL" id="VFQF01000003">
    <property type="protein sequence ID" value="TQN45084.1"/>
    <property type="molecule type" value="Genomic_DNA"/>
</dbReference>
<dbReference type="OrthoDB" id="4856904at2"/>
<feature type="transmembrane region" description="Helical" evidence="1">
    <location>
        <begin position="304"/>
        <end position="327"/>
    </location>
</feature>
<feature type="transmembrane region" description="Helical" evidence="1">
    <location>
        <begin position="266"/>
        <end position="284"/>
    </location>
</feature>
<evidence type="ECO:0000313" key="2">
    <source>
        <dbReference type="EMBL" id="TQN45084.1"/>
    </source>
</evidence>
<accession>A0A543PLY6</accession>